<keyword evidence="5 6" id="KW-0472">Membrane</keyword>
<evidence type="ECO:0000256" key="3">
    <source>
        <dbReference type="ARBA" id="ARBA00022692"/>
    </source>
</evidence>
<dbReference type="PANTHER" id="PTHR42920:SF5">
    <property type="entry name" value="EAMA DOMAIN-CONTAINING PROTEIN"/>
    <property type="match status" value="1"/>
</dbReference>
<dbReference type="InterPro" id="IPR037185">
    <property type="entry name" value="EmrE-like"/>
</dbReference>
<evidence type="ECO:0000256" key="5">
    <source>
        <dbReference type="ARBA" id="ARBA00023136"/>
    </source>
</evidence>
<keyword evidence="9" id="KW-1185">Reference proteome</keyword>
<feature type="domain" description="EamA" evidence="7">
    <location>
        <begin position="5"/>
        <end position="133"/>
    </location>
</feature>
<gene>
    <name evidence="8" type="ORF">ABID41_000474</name>
</gene>
<reference evidence="8 9" key="1">
    <citation type="submission" date="2024-06" db="EMBL/GenBank/DDBJ databases">
        <title>Genomic Encyclopedia of Type Strains, Phase IV (KMG-IV): sequencing the most valuable type-strain genomes for metagenomic binning, comparative biology and taxonomic classification.</title>
        <authorList>
            <person name="Goeker M."/>
        </authorList>
    </citation>
    <scope>NUCLEOTIDE SEQUENCE [LARGE SCALE GENOMIC DNA]</scope>
    <source>
        <strain evidence="8 9">DSM 17809</strain>
    </source>
</reference>
<evidence type="ECO:0000256" key="6">
    <source>
        <dbReference type="SAM" id="Phobius"/>
    </source>
</evidence>
<dbReference type="Pfam" id="PF00892">
    <property type="entry name" value="EamA"/>
    <property type="match status" value="2"/>
</dbReference>
<organism evidence="8 9">
    <name type="scientific">Phenylobacterium koreense</name>
    <dbReference type="NCBI Taxonomy" id="266125"/>
    <lineage>
        <taxon>Bacteria</taxon>
        <taxon>Pseudomonadati</taxon>
        <taxon>Pseudomonadota</taxon>
        <taxon>Alphaproteobacteria</taxon>
        <taxon>Caulobacterales</taxon>
        <taxon>Caulobacteraceae</taxon>
        <taxon>Phenylobacterium</taxon>
    </lineage>
</organism>
<keyword evidence="4 6" id="KW-1133">Transmembrane helix</keyword>
<feature type="transmembrane region" description="Helical" evidence="6">
    <location>
        <begin position="172"/>
        <end position="192"/>
    </location>
</feature>
<dbReference type="PANTHER" id="PTHR42920">
    <property type="entry name" value="OS03G0707200 PROTEIN-RELATED"/>
    <property type="match status" value="1"/>
</dbReference>
<feature type="transmembrane region" description="Helical" evidence="6">
    <location>
        <begin position="231"/>
        <end position="255"/>
    </location>
</feature>
<dbReference type="EMBL" id="JBEPLU010000001">
    <property type="protein sequence ID" value="MET3525379.1"/>
    <property type="molecule type" value="Genomic_DNA"/>
</dbReference>
<feature type="domain" description="EamA" evidence="7">
    <location>
        <begin position="143"/>
        <end position="278"/>
    </location>
</feature>
<comment type="caution">
    <text evidence="8">The sequence shown here is derived from an EMBL/GenBank/DDBJ whole genome shotgun (WGS) entry which is preliminary data.</text>
</comment>
<sequence>MRRLAFLALTLAGVFWGLGFPLGKVALQETQAAHVVLLRFLVAALAAAPFALRRPEVRALFRSPPVIAAGVLYGVAFLVQFEGLARVSVTLAALLVGVMPALIAISARFLGEKVTAASWAGVAAATAGAALIAGKPEGAGSPLGVALSLAALLIFLAWLLVLRRAPDSPTPLGVTAVSIVIAAVTILPLAFVMHGAPRLDLSPAAWAGVIGQGVLSTLLATAAWQFGSSRVGAASAGVFINIEPLMGAALGVAFFGDHLTWALALGGLLIIAGSFAVVLGERHAEPGDLDAAPPPTPA</sequence>
<feature type="transmembrane region" description="Helical" evidence="6">
    <location>
        <begin position="87"/>
        <end position="107"/>
    </location>
</feature>
<dbReference type="SUPFAM" id="SSF103481">
    <property type="entry name" value="Multidrug resistance efflux transporter EmrE"/>
    <property type="match status" value="2"/>
</dbReference>
<feature type="transmembrane region" description="Helical" evidence="6">
    <location>
        <begin position="204"/>
        <end position="224"/>
    </location>
</feature>
<evidence type="ECO:0000256" key="1">
    <source>
        <dbReference type="ARBA" id="ARBA00004651"/>
    </source>
</evidence>
<name>A0ABV2EEC5_9CAUL</name>
<proteinExistence type="predicted"/>
<feature type="transmembrane region" description="Helical" evidence="6">
    <location>
        <begin position="114"/>
        <end position="133"/>
    </location>
</feature>
<evidence type="ECO:0000313" key="9">
    <source>
        <dbReference type="Proteomes" id="UP001549110"/>
    </source>
</evidence>
<dbReference type="RefSeq" id="WP_354297126.1">
    <property type="nucleotide sequence ID" value="NZ_JBEPLU010000001.1"/>
</dbReference>
<keyword evidence="3 6" id="KW-0812">Transmembrane</keyword>
<comment type="subcellular location">
    <subcellularLocation>
        <location evidence="1">Cell membrane</location>
        <topology evidence="1">Multi-pass membrane protein</topology>
    </subcellularLocation>
</comment>
<evidence type="ECO:0000256" key="4">
    <source>
        <dbReference type="ARBA" id="ARBA00022989"/>
    </source>
</evidence>
<protein>
    <submittedName>
        <fullName evidence="8">Drug/metabolite transporter (DMT)-like permease</fullName>
    </submittedName>
</protein>
<evidence type="ECO:0000313" key="8">
    <source>
        <dbReference type="EMBL" id="MET3525379.1"/>
    </source>
</evidence>
<accession>A0ABV2EEC5</accession>
<evidence type="ECO:0000259" key="7">
    <source>
        <dbReference type="Pfam" id="PF00892"/>
    </source>
</evidence>
<keyword evidence="2" id="KW-1003">Cell membrane</keyword>
<feature type="transmembrane region" description="Helical" evidence="6">
    <location>
        <begin position="139"/>
        <end position="160"/>
    </location>
</feature>
<feature type="transmembrane region" description="Helical" evidence="6">
    <location>
        <begin position="35"/>
        <end position="52"/>
    </location>
</feature>
<dbReference type="InterPro" id="IPR051258">
    <property type="entry name" value="Diverse_Substrate_Transporter"/>
</dbReference>
<dbReference type="InterPro" id="IPR000620">
    <property type="entry name" value="EamA_dom"/>
</dbReference>
<dbReference type="Proteomes" id="UP001549110">
    <property type="component" value="Unassembled WGS sequence"/>
</dbReference>
<evidence type="ECO:0000256" key="2">
    <source>
        <dbReference type="ARBA" id="ARBA00022475"/>
    </source>
</evidence>
<feature type="transmembrane region" description="Helical" evidence="6">
    <location>
        <begin position="59"/>
        <end position="81"/>
    </location>
</feature>
<feature type="transmembrane region" description="Helical" evidence="6">
    <location>
        <begin position="261"/>
        <end position="279"/>
    </location>
</feature>